<keyword evidence="8 10" id="KW-0786">Thiamine pyrophosphate</keyword>
<evidence type="ECO:0000256" key="2">
    <source>
        <dbReference type="ARBA" id="ARBA00011081"/>
    </source>
</evidence>
<comment type="subunit">
    <text evidence="3 10">Homodimer.</text>
</comment>
<dbReference type="RefSeq" id="WP_101029551.1">
    <property type="nucleotide sequence ID" value="NZ_CABMMZ010000072.1"/>
</dbReference>
<dbReference type="AlphaFoldDB" id="A0A2N0UJR7"/>
<dbReference type="InterPro" id="IPR009014">
    <property type="entry name" value="Transketo_C/PFOR_II"/>
</dbReference>
<dbReference type="NCBIfam" id="TIGR00204">
    <property type="entry name" value="dxs"/>
    <property type="match status" value="1"/>
</dbReference>
<comment type="function">
    <text evidence="10">Catalyzes the acyloin condensation reaction between C atoms 2 and 3 of pyruvate and glyceraldehyde 3-phosphate to yield 1-deoxy-D-xylulose-5-phosphate (DXP).</text>
</comment>
<dbReference type="EC" id="2.2.1.7" evidence="10"/>
<proteinExistence type="inferred from homology"/>
<comment type="caution">
    <text evidence="12">The sequence shown here is derived from an EMBL/GenBank/DDBJ whole genome shotgun (WGS) entry which is preliminary data.</text>
</comment>
<dbReference type="Gene3D" id="3.40.50.970">
    <property type="match status" value="2"/>
</dbReference>
<dbReference type="GO" id="GO:0008661">
    <property type="term" value="F:1-deoxy-D-xylulose-5-phosphate synthase activity"/>
    <property type="evidence" value="ECO:0007669"/>
    <property type="project" value="UniProtKB-UniRule"/>
</dbReference>
<evidence type="ECO:0000256" key="7">
    <source>
        <dbReference type="ARBA" id="ARBA00022977"/>
    </source>
</evidence>
<feature type="binding site" evidence="10">
    <location>
        <position position="148"/>
    </location>
    <ligand>
        <name>Mg(2+)</name>
        <dbReference type="ChEBI" id="CHEBI:18420"/>
    </ligand>
</feature>
<keyword evidence="6 10" id="KW-0460">Magnesium</keyword>
<comment type="cofactor">
    <cofactor evidence="10">
        <name>thiamine diphosphate</name>
        <dbReference type="ChEBI" id="CHEBI:58937"/>
    </cofactor>
    <text evidence="10">Binds 1 thiamine pyrophosphate per subunit.</text>
</comment>
<dbReference type="Gene3D" id="3.40.50.920">
    <property type="match status" value="1"/>
</dbReference>
<keyword evidence="13" id="KW-1185">Reference proteome</keyword>
<sequence>MGEYELLSKIKSPHDVKKLNGEQLENLCTEIREKLVETVSVNGGHLSPNLGVVELTVALERSFNLPKDSIVWDVGHQAYTHKLLTGRYEQFDTIRKKGGISGFPKRAESKYDDFNTGHSSTSISAAYGIARAKHLMGDQSYTVAVIGDGSFTGGLAFEGMNNSGRFNKNFIVVLNDNKMSISPNVGALSRYLTTVRIQPWYMRVKKITEKILSHIPLVGKPLKRFLQGGKSKLKNLVYKNTLFDCFGFTYLGPIDGHNIDELENAFECAKKVNSPVLVHVVTKKGKGYQPAEDNPGGFHGIGQFDIDSGEPLSSHRGFSAEFGKTMCELAEDDKKICAITAAMSGGTGLTEFSKLYKERFFDVGIAEEHAVTFGCGLAAKGMRPVFAVYSTFLQRAYDQLLHDAALGKLHLVIGVDRSGIVGDDGETHQGVFDVSILNTIPNTTIFSPAYFDGMRKSLSTAIYICDSLAVVRYPRGGELYRPDDFGEENLSYDVYGNPNCKNLLITYGRLFSYACKAKETLAKQGIEICILKLCRIKPIDENAVDFAAAFENVWFFEEGIKNGGIARNFSDLLCCTSFCGDYHIKAINDKFVKQMSVSEALHELKLDNDGMVNTITKNLKEKN</sequence>
<feature type="binding site" evidence="10">
    <location>
        <position position="177"/>
    </location>
    <ligand>
        <name>thiamine diphosphate</name>
        <dbReference type="ChEBI" id="CHEBI:58937"/>
    </ligand>
</feature>
<evidence type="ECO:0000256" key="9">
    <source>
        <dbReference type="ARBA" id="ARBA00023229"/>
    </source>
</evidence>
<dbReference type="CDD" id="cd07033">
    <property type="entry name" value="TPP_PYR_DXS_TK_like"/>
    <property type="match status" value="1"/>
</dbReference>
<keyword evidence="4 10" id="KW-0808">Transferase</keyword>
<accession>A0A2N0UJR7</accession>
<dbReference type="CDD" id="cd02007">
    <property type="entry name" value="TPP_DXS"/>
    <property type="match status" value="1"/>
</dbReference>
<evidence type="ECO:0000256" key="3">
    <source>
        <dbReference type="ARBA" id="ARBA00011738"/>
    </source>
</evidence>
<feature type="binding site" evidence="10">
    <location>
        <position position="177"/>
    </location>
    <ligand>
        <name>Mg(2+)</name>
        <dbReference type="ChEBI" id="CHEBI:18420"/>
    </ligand>
</feature>
<dbReference type="PANTHER" id="PTHR43322">
    <property type="entry name" value="1-D-DEOXYXYLULOSE 5-PHOSPHATE SYNTHASE-RELATED"/>
    <property type="match status" value="1"/>
</dbReference>
<dbReference type="GO" id="GO:0005829">
    <property type="term" value="C:cytosol"/>
    <property type="evidence" value="ECO:0007669"/>
    <property type="project" value="TreeGrafter"/>
</dbReference>
<dbReference type="InterPro" id="IPR020826">
    <property type="entry name" value="Transketolase_BS"/>
</dbReference>
<dbReference type="InterPro" id="IPR049557">
    <property type="entry name" value="Transketolase_CS"/>
</dbReference>
<feature type="binding site" evidence="10">
    <location>
        <begin position="149"/>
        <end position="150"/>
    </location>
    <ligand>
        <name>thiamine diphosphate</name>
        <dbReference type="ChEBI" id="CHEBI:58937"/>
    </ligand>
</feature>
<evidence type="ECO:0000313" key="12">
    <source>
        <dbReference type="EMBL" id="PKD27229.1"/>
    </source>
</evidence>
<dbReference type="PANTHER" id="PTHR43322:SF5">
    <property type="entry name" value="1-DEOXY-D-XYLULOSE-5-PHOSPHATE SYNTHASE, CHLOROPLASTIC"/>
    <property type="match status" value="1"/>
</dbReference>
<dbReference type="UniPathway" id="UPA00064">
    <property type="reaction ID" value="UER00091"/>
</dbReference>
<dbReference type="GO" id="GO:0000287">
    <property type="term" value="F:magnesium ion binding"/>
    <property type="evidence" value="ECO:0007669"/>
    <property type="project" value="UniProtKB-UniRule"/>
</dbReference>
<comment type="pathway">
    <text evidence="1 10">Metabolic intermediate biosynthesis; 1-deoxy-D-xylulose 5-phosphate biosynthesis; 1-deoxy-D-xylulose 5-phosphate from D-glyceraldehyde 3-phosphate and pyruvate: step 1/1.</text>
</comment>
<feature type="binding site" evidence="10">
    <location>
        <position position="76"/>
    </location>
    <ligand>
        <name>thiamine diphosphate</name>
        <dbReference type="ChEBI" id="CHEBI:58937"/>
    </ligand>
</feature>
<evidence type="ECO:0000256" key="6">
    <source>
        <dbReference type="ARBA" id="ARBA00022842"/>
    </source>
</evidence>
<dbReference type="Pfam" id="PF02780">
    <property type="entry name" value="Transketolase_C"/>
    <property type="match status" value="1"/>
</dbReference>
<evidence type="ECO:0000256" key="8">
    <source>
        <dbReference type="ARBA" id="ARBA00023052"/>
    </source>
</evidence>
<comment type="catalytic activity">
    <reaction evidence="10">
        <text>D-glyceraldehyde 3-phosphate + pyruvate + H(+) = 1-deoxy-D-xylulose 5-phosphate + CO2</text>
        <dbReference type="Rhea" id="RHEA:12605"/>
        <dbReference type="ChEBI" id="CHEBI:15361"/>
        <dbReference type="ChEBI" id="CHEBI:15378"/>
        <dbReference type="ChEBI" id="CHEBI:16526"/>
        <dbReference type="ChEBI" id="CHEBI:57792"/>
        <dbReference type="ChEBI" id="CHEBI:59776"/>
        <dbReference type="EC" id="2.2.1.7"/>
    </reaction>
</comment>
<evidence type="ECO:0000256" key="10">
    <source>
        <dbReference type="HAMAP-Rule" id="MF_00315"/>
    </source>
</evidence>
<comment type="cofactor">
    <cofactor evidence="10">
        <name>Mg(2+)</name>
        <dbReference type="ChEBI" id="CHEBI:18420"/>
    </cofactor>
    <text evidence="10">Binds 1 Mg(2+) ion per subunit.</text>
</comment>
<dbReference type="InterPro" id="IPR029061">
    <property type="entry name" value="THDP-binding"/>
</dbReference>
<dbReference type="Proteomes" id="UP000233425">
    <property type="component" value="Unassembled WGS sequence"/>
</dbReference>
<dbReference type="PROSITE" id="PS00801">
    <property type="entry name" value="TRANSKETOLASE_1"/>
    <property type="match status" value="1"/>
</dbReference>
<dbReference type="InterPro" id="IPR005475">
    <property type="entry name" value="Transketolase-like_Pyr-bd"/>
</dbReference>
<dbReference type="HAMAP" id="MF_00315">
    <property type="entry name" value="DXP_synth"/>
    <property type="match status" value="1"/>
</dbReference>
<feature type="binding site" evidence="10">
    <location>
        <begin position="117"/>
        <end position="119"/>
    </location>
    <ligand>
        <name>thiamine diphosphate</name>
        <dbReference type="ChEBI" id="CHEBI:58937"/>
    </ligand>
</feature>
<dbReference type="Pfam" id="PF13292">
    <property type="entry name" value="DXP_synthase_N"/>
    <property type="match status" value="1"/>
</dbReference>
<keyword evidence="7 10" id="KW-0784">Thiamine biosynthesis</keyword>
<dbReference type="EMBL" id="NNSR01000072">
    <property type="protein sequence ID" value="PKD27229.1"/>
    <property type="molecule type" value="Genomic_DNA"/>
</dbReference>
<dbReference type="GO" id="GO:0009228">
    <property type="term" value="P:thiamine biosynthetic process"/>
    <property type="evidence" value="ECO:0007669"/>
    <property type="project" value="UniProtKB-UniRule"/>
</dbReference>
<dbReference type="SUPFAM" id="SSF52518">
    <property type="entry name" value="Thiamin diphosphate-binding fold (THDP-binding)"/>
    <property type="match status" value="1"/>
</dbReference>
<dbReference type="GO" id="GO:0019288">
    <property type="term" value="P:isopentenyl diphosphate biosynthetic process, methylerythritol 4-phosphate pathway"/>
    <property type="evidence" value="ECO:0007669"/>
    <property type="project" value="TreeGrafter"/>
</dbReference>
<gene>
    <name evidence="12" type="primary">dxs_3</name>
    <name evidence="10" type="synonym">dxs</name>
    <name evidence="12" type="ORF">RBATCC27255_01618</name>
</gene>
<dbReference type="Pfam" id="PF02779">
    <property type="entry name" value="Transket_pyr"/>
    <property type="match status" value="1"/>
</dbReference>
<feature type="binding site" evidence="10">
    <location>
        <position position="288"/>
    </location>
    <ligand>
        <name>thiamine diphosphate</name>
        <dbReference type="ChEBI" id="CHEBI:58937"/>
    </ligand>
</feature>
<protein>
    <recommendedName>
        <fullName evidence="10">1-deoxy-D-xylulose-5-phosphate synthase</fullName>
        <ecNumber evidence="10">2.2.1.7</ecNumber>
    </recommendedName>
    <alternativeName>
        <fullName evidence="10">1-deoxyxylulose-5-phosphate synthase</fullName>
        <shortName evidence="10">DXP synthase</shortName>
        <shortName evidence="10">DXPS</shortName>
    </alternativeName>
</protein>
<name>A0A2N0UJR7_9FIRM</name>
<dbReference type="SUPFAM" id="SSF52922">
    <property type="entry name" value="TK C-terminal domain-like"/>
    <property type="match status" value="1"/>
</dbReference>
<dbReference type="GO" id="GO:0030976">
    <property type="term" value="F:thiamine pyrophosphate binding"/>
    <property type="evidence" value="ECO:0007669"/>
    <property type="project" value="UniProtKB-UniRule"/>
</dbReference>
<evidence type="ECO:0000256" key="4">
    <source>
        <dbReference type="ARBA" id="ARBA00022679"/>
    </source>
</evidence>
<evidence type="ECO:0000256" key="5">
    <source>
        <dbReference type="ARBA" id="ARBA00022723"/>
    </source>
</evidence>
<evidence type="ECO:0000256" key="1">
    <source>
        <dbReference type="ARBA" id="ARBA00004980"/>
    </source>
</evidence>
<reference evidence="12" key="1">
    <citation type="journal article" date="2018" name="Environ. Microbiol.">
        <title>Sporulation capability and amylosome conservation among diverse human colonic and rumen isolates of the keystone starch-degrader Ruminococcus bromii.</title>
        <authorList>
            <person name="Mukhopadhya I."/>
            <person name="Morais S."/>
            <person name="Laverde-Gomez J."/>
            <person name="Sheridan P.O."/>
            <person name="Walker A.W."/>
            <person name="Kelly W."/>
            <person name="Klieve A.V."/>
            <person name="Ouwerkerk D."/>
            <person name="Duncan S.H."/>
            <person name="Louis P."/>
            <person name="Koropatkin N."/>
            <person name="Cockburn D."/>
            <person name="Kibler R."/>
            <person name="Cooper P.J."/>
            <person name="Sandoval C."/>
            <person name="Crost E."/>
            <person name="Juge N."/>
            <person name="Bayer E.A."/>
            <person name="Flint H.J."/>
        </authorList>
    </citation>
    <scope>NUCLEOTIDE SEQUENCE [LARGE SCALE GENOMIC DNA]</scope>
    <source>
        <strain evidence="12">ATCC 27255</strain>
    </source>
</reference>
<feature type="binding site" evidence="10">
    <location>
        <position position="367"/>
    </location>
    <ligand>
        <name>thiamine diphosphate</name>
        <dbReference type="ChEBI" id="CHEBI:58937"/>
    </ligand>
</feature>
<keyword evidence="5 10" id="KW-0479">Metal-binding</keyword>
<evidence type="ECO:0000259" key="11">
    <source>
        <dbReference type="SMART" id="SM00861"/>
    </source>
</evidence>
<dbReference type="SMART" id="SM00861">
    <property type="entry name" value="Transket_pyr"/>
    <property type="match status" value="1"/>
</dbReference>
<dbReference type="NCBIfam" id="NF003933">
    <property type="entry name" value="PRK05444.2-2"/>
    <property type="match status" value="1"/>
</dbReference>
<comment type="similarity">
    <text evidence="2 10">Belongs to the transketolase family. DXPS subfamily.</text>
</comment>
<feature type="domain" description="Transketolase-like pyrimidine-binding" evidence="11">
    <location>
        <begin position="316"/>
        <end position="481"/>
    </location>
</feature>
<keyword evidence="9 10" id="KW-0414">Isoprene biosynthesis</keyword>
<evidence type="ECO:0000313" key="13">
    <source>
        <dbReference type="Proteomes" id="UP000233425"/>
    </source>
</evidence>
<dbReference type="InterPro" id="IPR033248">
    <property type="entry name" value="Transketolase_C"/>
</dbReference>
<dbReference type="InterPro" id="IPR005477">
    <property type="entry name" value="Dxylulose-5-P_synthase"/>
</dbReference>
<organism evidence="12 13">
    <name type="scientific">Ruminococcus bromii</name>
    <dbReference type="NCBI Taxonomy" id="40518"/>
    <lineage>
        <taxon>Bacteria</taxon>
        <taxon>Bacillati</taxon>
        <taxon>Bacillota</taxon>
        <taxon>Clostridia</taxon>
        <taxon>Eubacteriales</taxon>
        <taxon>Oscillospiraceae</taxon>
        <taxon>Ruminococcus</taxon>
    </lineage>
</organism>
<dbReference type="PROSITE" id="PS00802">
    <property type="entry name" value="TRANSKETOLASE_2"/>
    <property type="match status" value="1"/>
</dbReference>
<dbReference type="GO" id="GO:0016114">
    <property type="term" value="P:terpenoid biosynthetic process"/>
    <property type="evidence" value="ECO:0007669"/>
    <property type="project" value="UniProtKB-UniRule"/>
</dbReference>